<reference evidence="5 6" key="1">
    <citation type="submission" date="2018-11" db="EMBL/GenBank/DDBJ databases">
        <authorList>
            <consortium name="Pathogen Informatics"/>
        </authorList>
    </citation>
    <scope>NUCLEOTIDE SEQUENCE [LARGE SCALE GENOMIC DNA]</scope>
</reference>
<protein>
    <submittedName>
        <fullName evidence="5">Uncharacterized protein</fullName>
    </submittedName>
</protein>
<evidence type="ECO:0000256" key="3">
    <source>
        <dbReference type="ARBA" id="ARBA00023274"/>
    </source>
</evidence>
<keyword evidence="2" id="KW-0689">Ribosomal protein</keyword>
<proteinExistence type="inferred from homology"/>
<comment type="similarity">
    <text evidence="1">Belongs to the universal ribosomal protein uL4 family.</text>
</comment>
<evidence type="ECO:0000256" key="1">
    <source>
        <dbReference type="ARBA" id="ARBA00010528"/>
    </source>
</evidence>
<dbReference type="GO" id="GO:0006412">
    <property type="term" value="P:translation"/>
    <property type="evidence" value="ECO:0007669"/>
    <property type="project" value="InterPro"/>
</dbReference>
<keyword evidence="4" id="KW-1133">Transmembrane helix</keyword>
<dbReference type="Gene3D" id="3.40.1370.10">
    <property type="match status" value="1"/>
</dbReference>
<evidence type="ECO:0000256" key="2">
    <source>
        <dbReference type="ARBA" id="ARBA00022980"/>
    </source>
</evidence>
<dbReference type="InterPro" id="IPR045240">
    <property type="entry name" value="Ribosomal_uL4_euk/arch"/>
</dbReference>
<evidence type="ECO:0000313" key="6">
    <source>
        <dbReference type="Proteomes" id="UP000270094"/>
    </source>
</evidence>
<dbReference type="GO" id="GO:0003735">
    <property type="term" value="F:structural constituent of ribosome"/>
    <property type="evidence" value="ECO:0007669"/>
    <property type="project" value="InterPro"/>
</dbReference>
<evidence type="ECO:0000313" key="5">
    <source>
        <dbReference type="EMBL" id="VDM82174.1"/>
    </source>
</evidence>
<keyword evidence="3" id="KW-0687">Ribonucleoprotein</keyword>
<accession>A0A3P7JTN3</accession>
<dbReference type="SUPFAM" id="SSF52166">
    <property type="entry name" value="Ribosomal protein L4"/>
    <property type="match status" value="1"/>
</dbReference>
<evidence type="ECO:0000256" key="4">
    <source>
        <dbReference type="SAM" id="Phobius"/>
    </source>
</evidence>
<dbReference type="AlphaFoldDB" id="A0A3P7JTN3"/>
<organism evidence="5 6">
    <name type="scientific">Strongylus vulgaris</name>
    <name type="common">Blood worm</name>
    <dbReference type="NCBI Taxonomy" id="40348"/>
    <lineage>
        <taxon>Eukaryota</taxon>
        <taxon>Metazoa</taxon>
        <taxon>Ecdysozoa</taxon>
        <taxon>Nematoda</taxon>
        <taxon>Chromadorea</taxon>
        <taxon>Rhabditida</taxon>
        <taxon>Rhabditina</taxon>
        <taxon>Rhabditomorpha</taxon>
        <taxon>Strongyloidea</taxon>
        <taxon>Strongylidae</taxon>
        <taxon>Strongylus</taxon>
    </lineage>
</organism>
<dbReference type="OrthoDB" id="10259785at2759"/>
<dbReference type="GO" id="GO:1990904">
    <property type="term" value="C:ribonucleoprotein complex"/>
    <property type="evidence" value="ECO:0007669"/>
    <property type="project" value="UniProtKB-KW"/>
</dbReference>
<gene>
    <name evidence="5" type="ORF">SVUK_LOCUS17172</name>
</gene>
<name>A0A3P7JTN3_STRVU</name>
<dbReference type="InterPro" id="IPR023574">
    <property type="entry name" value="Ribosomal_uL4_dom_sf"/>
</dbReference>
<feature type="transmembrane region" description="Helical" evidence="4">
    <location>
        <begin position="61"/>
        <end position="84"/>
    </location>
</feature>
<keyword evidence="6" id="KW-1185">Reference proteome</keyword>
<keyword evidence="4" id="KW-0472">Membrane</keyword>
<sequence>MAARPLVTVYNEKYEATETQIKLPSVFRAPIRPDVVSFIHDQMFRNKRQAHAVSTMAGKQIISVTLPFIILFRKFPLVVFFFGLRLCSQFHIS</sequence>
<dbReference type="GO" id="GO:0005840">
    <property type="term" value="C:ribosome"/>
    <property type="evidence" value="ECO:0007669"/>
    <property type="project" value="UniProtKB-KW"/>
</dbReference>
<dbReference type="PANTHER" id="PTHR19431">
    <property type="entry name" value="60S RIBOSOMAL PROTEIN L4"/>
    <property type="match status" value="1"/>
</dbReference>
<keyword evidence="4" id="KW-0812">Transmembrane</keyword>
<dbReference type="EMBL" id="UYYB01116330">
    <property type="protein sequence ID" value="VDM82174.1"/>
    <property type="molecule type" value="Genomic_DNA"/>
</dbReference>
<dbReference type="Proteomes" id="UP000270094">
    <property type="component" value="Unassembled WGS sequence"/>
</dbReference>